<dbReference type="Gene3D" id="1.20.1510.10">
    <property type="entry name" value="Cation efflux protein transmembrane domain"/>
    <property type="match status" value="1"/>
</dbReference>
<feature type="transmembrane region" description="Helical" evidence="7">
    <location>
        <begin position="161"/>
        <end position="181"/>
    </location>
</feature>
<feature type="transmembrane region" description="Helical" evidence="7">
    <location>
        <begin position="85"/>
        <end position="103"/>
    </location>
</feature>
<feature type="domain" description="Cation efflux protein cytoplasmic" evidence="9">
    <location>
        <begin position="217"/>
        <end position="293"/>
    </location>
</feature>
<dbReference type="PANTHER" id="PTHR43840:SF15">
    <property type="entry name" value="MITOCHONDRIAL METAL TRANSPORTER 1-RELATED"/>
    <property type="match status" value="1"/>
</dbReference>
<keyword evidence="11" id="KW-1185">Reference proteome</keyword>
<evidence type="ECO:0000313" key="11">
    <source>
        <dbReference type="Proteomes" id="UP000317593"/>
    </source>
</evidence>
<name>A0A521EFM6_9BACT</name>
<dbReference type="SUPFAM" id="SSF160240">
    <property type="entry name" value="Cation efflux protein cytoplasmic domain-like"/>
    <property type="match status" value="1"/>
</dbReference>
<dbReference type="Pfam" id="PF16916">
    <property type="entry name" value="ZT_dimer"/>
    <property type="match status" value="1"/>
</dbReference>
<dbReference type="RefSeq" id="WP_142715518.1">
    <property type="nucleotide sequence ID" value="NZ_FXTH01000016.1"/>
</dbReference>
<evidence type="ECO:0000259" key="9">
    <source>
        <dbReference type="Pfam" id="PF16916"/>
    </source>
</evidence>
<evidence type="ECO:0000256" key="6">
    <source>
        <dbReference type="ARBA" id="ARBA00023136"/>
    </source>
</evidence>
<dbReference type="InterPro" id="IPR002524">
    <property type="entry name" value="Cation_efflux"/>
</dbReference>
<dbReference type="SUPFAM" id="SSF161111">
    <property type="entry name" value="Cation efflux protein transmembrane domain-like"/>
    <property type="match status" value="1"/>
</dbReference>
<comment type="subcellular location">
    <subcellularLocation>
        <location evidence="1">Membrane</location>
        <topology evidence="1">Multi-pass membrane protein</topology>
    </subcellularLocation>
</comment>
<proteinExistence type="inferred from homology"/>
<keyword evidence="6 7" id="KW-0472">Membrane</keyword>
<keyword evidence="4 7" id="KW-0812">Transmembrane</keyword>
<gene>
    <name evidence="10" type="ORF">SAMN06265218_11625</name>
</gene>
<dbReference type="InterPro" id="IPR027469">
    <property type="entry name" value="Cation_efflux_TMD_sf"/>
</dbReference>
<organism evidence="10 11">
    <name type="scientific">Fodinibius sediminis</name>
    <dbReference type="NCBI Taxonomy" id="1214077"/>
    <lineage>
        <taxon>Bacteria</taxon>
        <taxon>Pseudomonadati</taxon>
        <taxon>Balneolota</taxon>
        <taxon>Balneolia</taxon>
        <taxon>Balneolales</taxon>
        <taxon>Balneolaceae</taxon>
        <taxon>Fodinibius</taxon>
    </lineage>
</organism>
<comment type="similarity">
    <text evidence="2">Belongs to the cation diffusion facilitator (CDF) transporter (TC 2.A.4) family.</text>
</comment>
<dbReference type="PANTHER" id="PTHR43840">
    <property type="entry name" value="MITOCHONDRIAL METAL TRANSPORTER 1-RELATED"/>
    <property type="match status" value="1"/>
</dbReference>
<evidence type="ECO:0000256" key="3">
    <source>
        <dbReference type="ARBA" id="ARBA00022448"/>
    </source>
</evidence>
<evidence type="ECO:0000256" key="7">
    <source>
        <dbReference type="SAM" id="Phobius"/>
    </source>
</evidence>
<dbReference type="Proteomes" id="UP000317593">
    <property type="component" value="Unassembled WGS sequence"/>
</dbReference>
<feature type="domain" description="Cation efflux protein transmembrane" evidence="8">
    <location>
        <begin position="19"/>
        <end position="212"/>
    </location>
</feature>
<evidence type="ECO:0000256" key="5">
    <source>
        <dbReference type="ARBA" id="ARBA00022989"/>
    </source>
</evidence>
<evidence type="ECO:0000256" key="4">
    <source>
        <dbReference type="ARBA" id="ARBA00022692"/>
    </source>
</evidence>
<evidence type="ECO:0000259" key="8">
    <source>
        <dbReference type="Pfam" id="PF01545"/>
    </source>
</evidence>
<dbReference type="GO" id="GO:0016020">
    <property type="term" value="C:membrane"/>
    <property type="evidence" value="ECO:0007669"/>
    <property type="project" value="UniProtKB-SubCell"/>
</dbReference>
<evidence type="ECO:0000313" key="10">
    <source>
        <dbReference type="EMBL" id="SMO82746.1"/>
    </source>
</evidence>
<sequence>MSNPNDTHPARQGFKTTAIGIAISVVLAVVKAVAGILGHSFALIADAVESVGDIFTASVMFIGLRTSAKPPDQDHPYGHGKAEPLAALVVVLGLVIAAGFIAYESIGNLTTRHHPPAGFTLGVLAVVILVKEGLSRYVSGVGESVESQAIKADGFHHRSDAITSGAAFIGISIALLGGPGYEIADDWAALGAAVIILGNAFRMGRPALGELMDRQPNPEWLDKVEQVALNHPQVQSIKNLRLRKMGFDRYMDFHLRVPPDLSVREGHRIAHEVKDQLLGLHPYLRDVLIHIEPALPDDAMPEGE</sequence>
<dbReference type="GO" id="GO:0008324">
    <property type="term" value="F:monoatomic cation transmembrane transporter activity"/>
    <property type="evidence" value="ECO:0007669"/>
    <property type="project" value="InterPro"/>
</dbReference>
<evidence type="ECO:0000256" key="1">
    <source>
        <dbReference type="ARBA" id="ARBA00004141"/>
    </source>
</evidence>
<dbReference type="InterPro" id="IPR027470">
    <property type="entry name" value="Cation_efflux_CTD"/>
</dbReference>
<keyword evidence="5 7" id="KW-1133">Transmembrane helix</keyword>
<dbReference type="InterPro" id="IPR050291">
    <property type="entry name" value="CDF_Transporter"/>
</dbReference>
<feature type="transmembrane region" description="Helical" evidence="7">
    <location>
        <begin position="18"/>
        <end position="37"/>
    </location>
</feature>
<dbReference type="Gene3D" id="3.30.70.1350">
    <property type="entry name" value="Cation efflux protein, cytoplasmic domain"/>
    <property type="match status" value="1"/>
</dbReference>
<keyword evidence="3" id="KW-0813">Transport</keyword>
<reference evidence="10 11" key="1">
    <citation type="submission" date="2017-05" db="EMBL/GenBank/DDBJ databases">
        <authorList>
            <person name="Varghese N."/>
            <person name="Submissions S."/>
        </authorList>
    </citation>
    <scope>NUCLEOTIDE SEQUENCE [LARGE SCALE GENOMIC DNA]</scope>
    <source>
        <strain evidence="10 11">DSM 21194</strain>
    </source>
</reference>
<dbReference type="NCBIfam" id="TIGR01297">
    <property type="entry name" value="CDF"/>
    <property type="match status" value="1"/>
</dbReference>
<dbReference type="OrthoDB" id="9806522at2"/>
<dbReference type="FunFam" id="1.20.1510.10:FF:000006">
    <property type="entry name" value="Divalent cation efflux transporter"/>
    <property type="match status" value="1"/>
</dbReference>
<protein>
    <submittedName>
        <fullName evidence="10">Cation diffusion facilitator family transporter</fullName>
    </submittedName>
</protein>
<dbReference type="InterPro" id="IPR036837">
    <property type="entry name" value="Cation_efflux_CTD_sf"/>
</dbReference>
<dbReference type="AlphaFoldDB" id="A0A521EFM6"/>
<feature type="transmembrane region" description="Helical" evidence="7">
    <location>
        <begin position="187"/>
        <end position="204"/>
    </location>
</feature>
<dbReference type="InterPro" id="IPR058533">
    <property type="entry name" value="Cation_efflux_TM"/>
</dbReference>
<evidence type="ECO:0000256" key="2">
    <source>
        <dbReference type="ARBA" id="ARBA00008114"/>
    </source>
</evidence>
<dbReference type="Pfam" id="PF01545">
    <property type="entry name" value="Cation_efflux"/>
    <property type="match status" value="1"/>
</dbReference>
<accession>A0A521EFM6</accession>
<dbReference type="EMBL" id="FXTH01000016">
    <property type="protein sequence ID" value="SMO82746.1"/>
    <property type="molecule type" value="Genomic_DNA"/>
</dbReference>